<keyword evidence="2" id="KW-1185">Reference proteome</keyword>
<name>A0A9Q1K1K1_9CARY</name>
<proteinExistence type="predicted"/>
<sequence>MVLHNLEINQPSSAVHPMVETYLNSGGRKLGNVYKGYALFDENVPKFDLPRGKNAEPDLLEERWLIQAYHDKKLGYQARKQLMFTKDHAQRLSPKVVFLLDTKKSKAGERILGSPCPIPVGWELGPEGSEELMRPIVWADPEAGELGAKCDGLLGTIWED</sequence>
<accession>A0A9Q1K1K1</accession>
<dbReference type="Proteomes" id="UP001153076">
    <property type="component" value="Unassembled WGS sequence"/>
</dbReference>
<evidence type="ECO:0000313" key="1">
    <source>
        <dbReference type="EMBL" id="KAJ8434748.1"/>
    </source>
</evidence>
<gene>
    <name evidence="1" type="ORF">Cgig2_001951</name>
</gene>
<dbReference type="EMBL" id="JAKOGI010000455">
    <property type="protein sequence ID" value="KAJ8434748.1"/>
    <property type="molecule type" value="Genomic_DNA"/>
</dbReference>
<organism evidence="1 2">
    <name type="scientific">Carnegiea gigantea</name>
    <dbReference type="NCBI Taxonomy" id="171969"/>
    <lineage>
        <taxon>Eukaryota</taxon>
        <taxon>Viridiplantae</taxon>
        <taxon>Streptophyta</taxon>
        <taxon>Embryophyta</taxon>
        <taxon>Tracheophyta</taxon>
        <taxon>Spermatophyta</taxon>
        <taxon>Magnoliopsida</taxon>
        <taxon>eudicotyledons</taxon>
        <taxon>Gunneridae</taxon>
        <taxon>Pentapetalae</taxon>
        <taxon>Caryophyllales</taxon>
        <taxon>Cactineae</taxon>
        <taxon>Cactaceae</taxon>
        <taxon>Cactoideae</taxon>
        <taxon>Echinocereeae</taxon>
        <taxon>Carnegiea</taxon>
    </lineage>
</organism>
<protein>
    <submittedName>
        <fullName evidence="1">Uncharacterized protein</fullName>
    </submittedName>
</protein>
<dbReference type="AlphaFoldDB" id="A0A9Q1K1K1"/>
<comment type="caution">
    <text evidence="1">The sequence shown here is derived from an EMBL/GenBank/DDBJ whole genome shotgun (WGS) entry which is preliminary data.</text>
</comment>
<evidence type="ECO:0000313" key="2">
    <source>
        <dbReference type="Proteomes" id="UP001153076"/>
    </source>
</evidence>
<reference evidence="1" key="1">
    <citation type="submission" date="2022-04" db="EMBL/GenBank/DDBJ databases">
        <title>Carnegiea gigantea Genome sequencing and assembly v2.</title>
        <authorList>
            <person name="Copetti D."/>
            <person name="Sanderson M.J."/>
            <person name="Burquez A."/>
            <person name="Wojciechowski M.F."/>
        </authorList>
    </citation>
    <scope>NUCLEOTIDE SEQUENCE</scope>
    <source>
        <strain evidence="1">SGP5-SGP5p</strain>
        <tissue evidence="1">Aerial part</tissue>
    </source>
</reference>